<sequence>MATKTIYVYDASTVTVSNSAGTVYPDVIADALWGDAFSWENPNDLMLTVPSSTTAIEFEDSDGLLQDDPFSGNNVIDQKLIGSVSFDGTTYSETTTDVRWQGAVVVESEYVVTLYDQANPTEMYTMVGVSITVGYQSTVVGVAFDGAQPPSGTVLTYIQGQSTYSYIGSNFDPDQTVPCFAAGTLIETPDGPRPVETLRAGDLVSTLDEGPKPILWWGASQVDGTGNLAPIRIAPGILGNTRDLLVSPNHRILLRGAEAELLFGEPSVLVPAKALVDGRTIIQTTQKRIAYHHILLSGHEIIFAEGIATESLFTGAMALAALDDAARAELEAIFPEHAQMIQSLNRPSLTVSEGRLLMAHLRNSAPKSANALH</sequence>
<name>A0ABP7KAF8_9RHOB</name>
<dbReference type="Gene3D" id="2.170.16.10">
    <property type="entry name" value="Hedgehog/Intein (Hint) domain"/>
    <property type="match status" value="1"/>
</dbReference>
<dbReference type="Proteomes" id="UP001399917">
    <property type="component" value="Unassembled WGS sequence"/>
</dbReference>
<protein>
    <recommendedName>
        <fullName evidence="1">Hedgehog/Intein (Hint) domain-containing protein</fullName>
    </recommendedName>
</protein>
<keyword evidence="3" id="KW-1185">Reference proteome</keyword>
<evidence type="ECO:0000313" key="2">
    <source>
        <dbReference type="EMBL" id="GAA3870687.1"/>
    </source>
</evidence>
<evidence type="ECO:0000313" key="3">
    <source>
        <dbReference type="Proteomes" id="UP001399917"/>
    </source>
</evidence>
<dbReference type="InterPro" id="IPR036844">
    <property type="entry name" value="Hint_dom_sf"/>
</dbReference>
<accession>A0ABP7KAF8</accession>
<dbReference type="InterPro" id="IPR028992">
    <property type="entry name" value="Hedgehog/Intein_dom"/>
</dbReference>
<dbReference type="EMBL" id="BAABDF010000007">
    <property type="protein sequence ID" value="GAA3870687.1"/>
    <property type="molecule type" value="Genomic_DNA"/>
</dbReference>
<reference evidence="3" key="1">
    <citation type="journal article" date="2019" name="Int. J. Syst. Evol. Microbiol.">
        <title>The Global Catalogue of Microorganisms (GCM) 10K type strain sequencing project: providing services to taxonomists for standard genome sequencing and annotation.</title>
        <authorList>
            <consortium name="The Broad Institute Genomics Platform"/>
            <consortium name="The Broad Institute Genome Sequencing Center for Infectious Disease"/>
            <person name="Wu L."/>
            <person name="Ma J."/>
        </authorList>
    </citation>
    <scope>NUCLEOTIDE SEQUENCE [LARGE SCALE GENOMIC DNA]</scope>
    <source>
        <strain evidence="3">JCM 17190</strain>
    </source>
</reference>
<gene>
    <name evidence="2" type="ORF">GCM10022404_20800</name>
</gene>
<evidence type="ECO:0000259" key="1">
    <source>
        <dbReference type="Pfam" id="PF13403"/>
    </source>
</evidence>
<dbReference type="Pfam" id="PF13403">
    <property type="entry name" value="Hint_2"/>
    <property type="match status" value="1"/>
</dbReference>
<proteinExistence type="predicted"/>
<dbReference type="RefSeq" id="WP_344847039.1">
    <property type="nucleotide sequence ID" value="NZ_BAABDF010000007.1"/>
</dbReference>
<organism evidence="2 3">
    <name type="scientific">Celeribacter arenosi</name>
    <dbReference type="NCBI Taxonomy" id="792649"/>
    <lineage>
        <taxon>Bacteria</taxon>
        <taxon>Pseudomonadati</taxon>
        <taxon>Pseudomonadota</taxon>
        <taxon>Alphaproteobacteria</taxon>
        <taxon>Rhodobacterales</taxon>
        <taxon>Roseobacteraceae</taxon>
        <taxon>Celeribacter</taxon>
    </lineage>
</organism>
<dbReference type="SUPFAM" id="SSF51294">
    <property type="entry name" value="Hedgehog/intein (Hint) domain"/>
    <property type="match status" value="1"/>
</dbReference>
<comment type="caution">
    <text evidence="2">The sequence shown here is derived from an EMBL/GenBank/DDBJ whole genome shotgun (WGS) entry which is preliminary data.</text>
</comment>
<feature type="domain" description="Hedgehog/Intein (Hint)" evidence="1">
    <location>
        <begin position="178"/>
        <end position="315"/>
    </location>
</feature>